<sequence>MSLQKPALNRFGASCRALESWMKGSGWKHLIDKYSIETVQSLIAIMERFSLLCPWPSDKETKQYLVPSMLMSPPTNDVLELLASVRTPSLFVKFEVRRVPPGLFTRLVLQFYQWCHEEWKSRIHPQLSSNFARFHILPNEGTSVIIMCHSSSIEIALHYGSNFSEAIATDRIAFNSYYLTTSRKIHWQLRLIRECMRREFSWLKNMKYEMCICCPVCSQEGSVKCRSHDLRGCECLHLLSESELLKCQYCTQPGFRGDCRIRIELFTPWFTFSDPQESRTSLQQAATGCEVKEKSHVTSQEGTATLNRLFAFPCGVLRCIQSQSSSPEEIVVRFQEWSQLNPATLENPDQKTERWIRRLANELKSQNRIDLFKYLRTLAPPGTTGPLLDENLDVRRIPFKERKDLTFCLSAGAMQCTLGPRILMSYLKLLIVIIFSFVQSVQDNKDVTFLIDVRHM</sequence>
<protein>
    <submittedName>
        <fullName evidence="1">Uncharacterized protein</fullName>
    </submittedName>
</protein>
<reference evidence="1 2" key="1">
    <citation type="submission" date="2022-05" db="EMBL/GenBank/DDBJ databases">
        <authorList>
            <consortium name="Genoscope - CEA"/>
            <person name="William W."/>
        </authorList>
    </citation>
    <scope>NUCLEOTIDE SEQUENCE [LARGE SCALE GENOMIC DNA]</scope>
</reference>
<name>A0ABN8P1W7_9CNID</name>
<evidence type="ECO:0000313" key="1">
    <source>
        <dbReference type="EMBL" id="CAH3129148.1"/>
    </source>
</evidence>
<accession>A0ABN8P1W7</accession>
<comment type="caution">
    <text evidence="1">The sequence shown here is derived from an EMBL/GenBank/DDBJ whole genome shotgun (WGS) entry which is preliminary data.</text>
</comment>
<dbReference type="EMBL" id="CALNXK010000046">
    <property type="protein sequence ID" value="CAH3129148.1"/>
    <property type="molecule type" value="Genomic_DNA"/>
</dbReference>
<organism evidence="1 2">
    <name type="scientific">Porites lobata</name>
    <dbReference type="NCBI Taxonomy" id="104759"/>
    <lineage>
        <taxon>Eukaryota</taxon>
        <taxon>Metazoa</taxon>
        <taxon>Cnidaria</taxon>
        <taxon>Anthozoa</taxon>
        <taxon>Hexacorallia</taxon>
        <taxon>Scleractinia</taxon>
        <taxon>Fungiina</taxon>
        <taxon>Poritidae</taxon>
        <taxon>Porites</taxon>
    </lineage>
</organism>
<gene>
    <name evidence="1" type="ORF">PLOB_00033988</name>
</gene>
<dbReference type="Proteomes" id="UP001159405">
    <property type="component" value="Unassembled WGS sequence"/>
</dbReference>
<keyword evidence="2" id="KW-1185">Reference proteome</keyword>
<proteinExistence type="predicted"/>
<evidence type="ECO:0000313" key="2">
    <source>
        <dbReference type="Proteomes" id="UP001159405"/>
    </source>
</evidence>